<evidence type="ECO:0000256" key="3">
    <source>
        <dbReference type="ARBA" id="ARBA00022989"/>
    </source>
</evidence>
<name>A0A6N3CNJ4_EUBLI</name>
<evidence type="ECO:0000256" key="1">
    <source>
        <dbReference type="ARBA" id="ARBA00004141"/>
    </source>
</evidence>
<evidence type="ECO:0000313" key="6">
    <source>
        <dbReference type="EMBL" id="VYU17422.1"/>
    </source>
</evidence>
<dbReference type="PANTHER" id="PTHR43427">
    <property type="entry name" value="CHLORIDE CHANNEL PROTEIN CLC-E"/>
    <property type="match status" value="1"/>
</dbReference>
<dbReference type="InterPro" id="IPR001807">
    <property type="entry name" value="ClC"/>
</dbReference>
<evidence type="ECO:0000256" key="4">
    <source>
        <dbReference type="ARBA" id="ARBA00023136"/>
    </source>
</evidence>
<dbReference type="InterPro" id="IPR014743">
    <property type="entry name" value="Cl-channel_core"/>
</dbReference>
<feature type="transmembrane region" description="Helical" evidence="5">
    <location>
        <begin position="239"/>
        <end position="259"/>
    </location>
</feature>
<keyword evidence="2 5" id="KW-0812">Transmembrane</keyword>
<feature type="transmembrane region" description="Helical" evidence="5">
    <location>
        <begin position="365"/>
        <end position="381"/>
    </location>
</feature>
<dbReference type="InterPro" id="IPR050368">
    <property type="entry name" value="ClC-type_chloride_channel"/>
</dbReference>
<keyword evidence="3 5" id="KW-1133">Transmembrane helix</keyword>
<evidence type="ECO:0000256" key="2">
    <source>
        <dbReference type="ARBA" id="ARBA00022692"/>
    </source>
</evidence>
<feature type="transmembrane region" description="Helical" evidence="5">
    <location>
        <begin position="67"/>
        <end position="87"/>
    </location>
</feature>
<dbReference type="AlphaFoldDB" id="A0A6N3CNJ4"/>
<organism evidence="6">
    <name type="scientific">Eubacterium limosum</name>
    <dbReference type="NCBI Taxonomy" id="1736"/>
    <lineage>
        <taxon>Bacteria</taxon>
        <taxon>Bacillati</taxon>
        <taxon>Bacillota</taxon>
        <taxon>Clostridia</taxon>
        <taxon>Eubacteriales</taxon>
        <taxon>Eubacteriaceae</taxon>
        <taxon>Eubacterium</taxon>
    </lineage>
</organism>
<feature type="transmembrane region" description="Helical" evidence="5">
    <location>
        <begin position="107"/>
        <end position="125"/>
    </location>
</feature>
<gene>
    <name evidence="6" type="ORF">ELLFYP34_02861</name>
</gene>
<dbReference type="Gene3D" id="1.10.3080.10">
    <property type="entry name" value="Clc chloride channel"/>
    <property type="match status" value="1"/>
</dbReference>
<dbReference type="EMBL" id="CACRTR010000008">
    <property type="protein sequence ID" value="VYU17422.1"/>
    <property type="molecule type" value="Genomic_DNA"/>
</dbReference>
<evidence type="ECO:0000256" key="5">
    <source>
        <dbReference type="SAM" id="Phobius"/>
    </source>
</evidence>
<comment type="subcellular location">
    <subcellularLocation>
        <location evidence="1">Membrane</location>
        <topology evidence="1">Multi-pass membrane protein</topology>
    </subcellularLocation>
</comment>
<feature type="transmembrane region" description="Helical" evidence="5">
    <location>
        <begin position="387"/>
        <end position="413"/>
    </location>
</feature>
<dbReference type="SUPFAM" id="SSF81340">
    <property type="entry name" value="Clc chloride channel"/>
    <property type="match status" value="1"/>
</dbReference>
<feature type="transmembrane region" description="Helical" evidence="5">
    <location>
        <begin position="159"/>
        <end position="179"/>
    </location>
</feature>
<accession>A0A6N3CNJ4</accession>
<dbReference type="CDD" id="cd00400">
    <property type="entry name" value="Voltage_gated_ClC"/>
    <property type="match status" value="1"/>
</dbReference>
<dbReference type="PANTHER" id="PTHR43427:SF12">
    <property type="entry name" value="CHLORIDE TRANSPORTER"/>
    <property type="match status" value="1"/>
</dbReference>
<dbReference type="GO" id="GO:0016020">
    <property type="term" value="C:membrane"/>
    <property type="evidence" value="ECO:0007669"/>
    <property type="project" value="UniProtKB-SubCell"/>
</dbReference>
<protein>
    <submittedName>
        <fullName evidence="6">Putative ion channel protein</fullName>
    </submittedName>
</protein>
<proteinExistence type="predicted"/>
<feature type="transmembrane region" description="Helical" evidence="5">
    <location>
        <begin position="342"/>
        <end position="360"/>
    </location>
</feature>
<feature type="transmembrane region" description="Helical" evidence="5">
    <location>
        <begin position="24"/>
        <end position="47"/>
    </location>
</feature>
<feature type="transmembrane region" description="Helical" evidence="5">
    <location>
        <begin position="199"/>
        <end position="227"/>
    </location>
</feature>
<dbReference type="GO" id="GO:0015108">
    <property type="term" value="F:chloride transmembrane transporter activity"/>
    <property type="evidence" value="ECO:0007669"/>
    <property type="project" value="InterPro"/>
</dbReference>
<feature type="transmembrane region" description="Helical" evidence="5">
    <location>
        <begin position="315"/>
        <end position="336"/>
    </location>
</feature>
<sequence length="428" mass="46049">MIFACLFLNNLEENNVWNKLKKNIALGIFIAVLGAVVGAIVWFLLWLMNLGIDFFWTWLPGKFNIPVYNLVICGVGGLLVGLLQTKFGPCPSELSEDMAAIKQGKRLPYDNLPVIAVCALVPLIFGGSLGPEAGLTGVIAGLCYWLADRFKYAYEEVEDLAQVGIAATLGVIFHAPLFGFVNQVEDEKGGQAIPKNSKILLYFIAIFAGFGVYILLSGLFGGGMGLGRFGHIAIGRNELLAMLPLALVGALCGILYFYFAKGVKVVTAPLEKHKVFLGIIGGLVLGGVGMLLPFTMFAGEHQMGEMMEIWQTLPIWLLFLTGIVKLLMINICIGTGWRGGNIFPIIFSAVCIGYGFAALFPMVDATFCVAVVTAAVAGAIMRKPIAVVMLLIICFPVDAIIPMCVGAIIAASIPLPKRFRQMTDAQGE</sequence>
<keyword evidence="4 5" id="KW-0472">Membrane</keyword>
<feature type="transmembrane region" description="Helical" evidence="5">
    <location>
        <begin position="275"/>
        <end position="294"/>
    </location>
</feature>
<dbReference type="Pfam" id="PF00654">
    <property type="entry name" value="Voltage_CLC"/>
    <property type="match status" value="1"/>
</dbReference>
<reference evidence="6" key="1">
    <citation type="submission" date="2019-11" db="EMBL/GenBank/DDBJ databases">
        <authorList>
            <person name="Feng L."/>
        </authorList>
    </citation>
    <scope>NUCLEOTIDE SEQUENCE</scope>
    <source>
        <strain evidence="6">ElimosumLFYP34</strain>
    </source>
</reference>